<evidence type="ECO:0000256" key="1">
    <source>
        <dbReference type="SAM" id="MobiDB-lite"/>
    </source>
</evidence>
<accession>A0A2H1GNG4</accession>
<dbReference type="EMBL" id="LT854259">
    <property type="protein sequence ID" value="SMR55134.1"/>
    <property type="molecule type" value="Genomic_DNA"/>
</dbReference>
<evidence type="ECO:0008006" key="4">
    <source>
        <dbReference type="Google" id="ProtNLM"/>
    </source>
</evidence>
<name>A0A2H1GNG4_ZYMTR</name>
<proteinExistence type="predicted"/>
<protein>
    <recommendedName>
        <fullName evidence="4">C2H2-type domain-containing protein</fullName>
    </recommendedName>
</protein>
<feature type="compositionally biased region" description="Pro residues" evidence="1">
    <location>
        <begin position="537"/>
        <end position="552"/>
    </location>
</feature>
<feature type="region of interest" description="Disordered" evidence="1">
    <location>
        <begin position="518"/>
        <end position="569"/>
    </location>
</feature>
<dbReference type="Proteomes" id="UP000245764">
    <property type="component" value="Chromosome 7"/>
</dbReference>
<dbReference type="AlphaFoldDB" id="A0A2H1GNG4"/>
<reference evidence="3" key="1">
    <citation type="submission" date="2017-05" db="EMBL/GenBank/DDBJ databases">
        <authorList>
            <person name="Song R."/>
            <person name="Chenine A.L."/>
            <person name="Ruprecht R.M."/>
        </authorList>
    </citation>
    <scope>NUCLEOTIDE SEQUENCE [LARGE SCALE GENOMIC DNA]</scope>
</reference>
<organism evidence="2 3">
    <name type="scientific">Zymoseptoria tritici ST99CH_1E4</name>
    <dbReference type="NCBI Taxonomy" id="1276532"/>
    <lineage>
        <taxon>Eukaryota</taxon>
        <taxon>Fungi</taxon>
        <taxon>Dikarya</taxon>
        <taxon>Ascomycota</taxon>
        <taxon>Pezizomycotina</taxon>
        <taxon>Dothideomycetes</taxon>
        <taxon>Dothideomycetidae</taxon>
        <taxon>Mycosphaerellales</taxon>
        <taxon>Mycosphaerellaceae</taxon>
        <taxon>Zymoseptoria</taxon>
    </lineage>
</organism>
<sequence>MDSDFDSSDIEIPSIAKNPAWEKDGARSNALLISTAKEDRVTSKIAVKQLTFHYGAPTTQRTQNRWIQRFETFRRHTLKQSLDTPFDGDDLIRFYDSILNQKLTNIAGKPGPNDDLVWLSSTYLIQYGKFKWPRDPEFRWTTGDHQRLKSFVSECVNNKRLTAGHWKSRTWLGFVTQSRMVRAYLDGVHQKGTCSVDNIVSRTFSIVFIAALGCRSGDVVQSPGCDSTQVMKFGHISLYLVGNDELTTPGPNDNSVTLANVRATVTIHYAKGLKNRRDDVLVKHLAPLLDPSSLHMCAISWMLIHTLRHGLVEGGTTLQQVLDHAAMRPDKRIMWTHPDRPVIPAFGGQGYDRAHNPCQLDTPAQAKQVLYSIQAMGKAAGILDRVYFHATRAGGARDASQLKNQPGAPNLTFNRESLGGLLGHNAGTRSANTTIRYVGDTPMDVYGARAAAKIVHLREPAIALEPEKVLARLRARHTTDERALAAGMDLVLPPGAPLSRSAVNYRVNKLRLDDVQKTATREPRRHALATRDANIPSPLPPAIKASPTPPTRPVKRSSSEVIADDSEELDENSVRLSRVIFPGEVTGNDDSAAMDAVQGTVHPSFGDMANIDPSLLDPSQLDPAHEAEVAQMMLGPEEDDQHSPGPSTPIDLAHQYVDSYARYNVVLSRDFWLAWPKYNSNEPGSFERTIGPCSTSGNSRDAPTPFIFRCRHATHGCEYSTLTKSHLERHEEACTSEKAEARLDAVHTGSVLQCQDKDCSYVARSKTADACKNLLAKHTKDVHDWEKKSCEHGCNPEKLFLTYGAYKQHQTKWHSGRWPHPCKFLGCEREKPFNGMSELCHHLARDHNVHGKDQNSYYPPKISKPKFVPQPCLLPEDCTTGTEVFAAPRFLVAHLKSEHNMDDAQAKELVKNKAKKSVVEKSSEKSSAFVVDSDVDEEPGPPAAKRQRKKVSKKSSEYVVDSDVDEEPGPPLARKNGTKKGTKKRGSA</sequence>
<gene>
    <name evidence="2" type="ORF">ZT1E4_G7481</name>
</gene>
<feature type="region of interest" description="Disordered" evidence="1">
    <location>
        <begin position="916"/>
        <end position="988"/>
    </location>
</feature>
<evidence type="ECO:0000313" key="3">
    <source>
        <dbReference type="Proteomes" id="UP000245764"/>
    </source>
</evidence>
<feature type="compositionally biased region" description="Basic residues" evidence="1">
    <location>
        <begin position="976"/>
        <end position="988"/>
    </location>
</feature>
<evidence type="ECO:0000313" key="2">
    <source>
        <dbReference type="EMBL" id="SMR55134.1"/>
    </source>
</evidence>